<evidence type="ECO:0000313" key="1">
    <source>
        <dbReference type="EMBL" id="PRQ55080.1"/>
    </source>
</evidence>
<dbReference type="EMBL" id="PDCK01000039">
    <property type="protein sequence ID" value="PRQ55080.1"/>
    <property type="molecule type" value="Genomic_DNA"/>
</dbReference>
<organism evidence="1 2">
    <name type="scientific">Rosa chinensis</name>
    <name type="common">China rose</name>
    <dbReference type="NCBI Taxonomy" id="74649"/>
    <lineage>
        <taxon>Eukaryota</taxon>
        <taxon>Viridiplantae</taxon>
        <taxon>Streptophyta</taxon>
        <taxon>Embryophyta</taxon>
        <taxon>Tracheophyta</taxon>
        <taxon>Spermatophyta</taxon>
        <taxon>Magnoliopsida</taxon>
        <taxon>eudicotyledons</taxon>
        <taxon>Gunneridae</taxon>
        <taxon>Pentapetalae</taxon>
        <taxon>rosids</taxon>
        <taxon>fabids</taxon>
        <taxon>Rosales</taxon>
        <taxon>Rosaceae</taxon>
        <taxon>Rosoideae</taxon>
        <taxon>Rosoideae incertae sedis</taxon>
        <taxon>Rosa</taxon>
    </lineage>
</organism>
<accession>A0A2P6S8Q7</accession>
<gene>
    <name evidence="1" type="ORF">RchiOBHm_Chr1g0320671</name>
</gene>
<dbReference type="AlphaFoldDB" id="A0A2P6S8Q7"/>
<reference evidence="1 2" key="1">
    <citation type="journal article" date="2018" name="Nat. Genet.">
        <title>The Rosa genome provides new insights in the design of modern roses.</title>
        <authorList>
            <person name="Bendahmane M."/>
        </authorList>
    </citation>
    <scope>NUCLEOTIDE SEQUENCE [LARGE SCALE GENOMIC DNA]</scope>
    <source>
        <strain evidence="2">cv. Old Blush</strain>
    </source>
</reference>
<proteinExistence type="predicted"/>
<dbReference type="Proteomes" id="UP000238479">
    <property type="component" value="Chromosome 1"/>
</dbReference>
<name>A0A2P6S8Q7_ROSCH</name>
<keyword evidence="2" id="KW-1185">Reference proteome</keyword>
<evidence type="ECO:0000313" key="2">
    <source>
        <dbReference type="Proteomes" id="UP000238479"/>
    </source>
</evidence>
<comment type="caution">
    <text evidence="1">The sequence shown here is derived from an EMBL/GenBank/DDBJ whole genome shotgun (WGS) entry which is preliminary data.</text>
</comment>
<dbReference type="Gramene" id="PRQ55080">
    <property type="protein sequence ID" value="PRQ55080"/>
    <property type="gene ID" value="RchiOBHm_Chr1g0320671"/>
</dbReference>
<sequence length="71" mass="8014">MRESDRGSVCLLALHEEIDRSVVVRLTSLGIILGSSSFWTDYGVLISGFGGFGEREDRRAFVCLWIWEFGD</sequence>
<protein>
    <submittedName>
        <fullName evidence="1">Uncharacterized protein</fullName>
    </submittedName>
</protein>